<dbReference type="EMBL" id="UINC01104986">
    <property type="protein sequence ID" value="SVC68563.1"/>
    <property type="molecule type" value="Genomic_DNA"/>
</dbReference>
<organism evidence="1">
    <name type="scientific">marine metagenome</name>
    <dbReference type="NCBI Taxonomy" id="408172"/>
    <lineage>
        <taxon>unclassified sequences</taxon>
        <taxon>metagenomes</taxon>
        <taxon>ecological metagenomes</taxon>
    </lineage>
</organism>
<sequence>IMDISLEILKNKLDQIILIKGGGLLSKNVIKHFGGKNLKEPIKMKLDIILRSNNKKKILNTKPEKLFEQFDDDEIIYFFKNIKVNDKFITYSDSIKLFALLKLLMLSKLKLINDKAHLIQISNILDIRIKKNMKIDDLKQIIEKRINI</sequence>
<evidence type="ECO:0000313" key="1">
    <source>
        <dbReference type="EMBL" id="SVC68563.1"/>
    </source>
</evidence>
<proteinExistence type="predicted"/>
<feature type="non-terminal residue" evidence="1">
    <location>
        <position position="1"/>
    </location>
</feature>
<dbReference type="AlphaFoldDB" id="A0A382P5C6"/>
<reference evidence="1" key="1">
    <citation type="submission" date="2018-05" db="EMBL/GenBank/DDBJ databases">
        <authorList>
            <person name="Lanie J.A."/>
            <person name="Ng W.-L."/>
            <person name="Kazmierczak K.M."/>
            <person name="Andrzejewski T.M."/>
            <person name="Davidsen T.M."/>
            <person name="Wayne K.J."/>
            <person name="Tettelin H."/>
            <person name="Glass J.I."/>
            <person name="Rusch D."/>
            <person name="Podicherti R."/>
            <person name="Tsui H.-C.T."/>
            <person name="Winkler M.E."/>
        </authorList>
    </citation>
    <scope>NUCLEOTIDE SEQUENCE</scope>
</reference>
<protein>
    <submittedName>
        <fullName evidence="1">Uncharacterized protein</fullName>
    </submittedName>
</protein>
<gene>
    <name evidence="1" type="ORF">METZ01_LOCUS321417</name>
</gene>
<name>A0A382P5C6_9ZZZZ</name>
<accession>A0A382P5C6</accession>